<comment type="caution">
    <text evidence="1">The sequence shown here is derived from an EMBL/GenBank/DDBJ whole genome shotgun (WGS) entry which is preliminary data.</text>
</comment>
<accession>A0A5C6UC09</accession>
<evidence type="ECO:0008006" key="3">
    <source>
        <dbReference type="Google" id="ProtNLM"/>
    </source>
</evidence>
<dbReference type="InterPro" id="IPR053716">
    <property type="entry name" value="Flag_assembly_chemotaxis_eff"/>
</dbReference>
<protein>
    <recommendedName>
        <fullName evidence="3">Flagellar export protein FliJ</fullName>
    </recommendedName>
</protein>
<name>A0A5C6UC09_9SPHN</name>
<evidence type="ECO:0000313" key="1">
    <source>
        <dbReference type="EMBL" id="TXC69646.1"/>
    </source>
</evidence>
<dbReference type="Proteomes" id="UP000321250">
    <property type="component" value="Unassembled WGS sequence"/>
</dbReference>
<organism evidence="1 2">
    <name type="scientific">Sphingomonas ginsenosidivorax</name>
    <dbReference type="NCBI Taxonomy" id="862135"/>
    <lineage>
        <taxon>Bacteria</taxon>
        <taxon>Pseudomonadati</taxon>
        <taxon>Pseudomonadota</taxon>
        <taxon>Alphaproteobacteria</taxon>
        <taxon>Sphingomonadales</taxon>
        <taxon>Sphingomonadaceae</taxon>
        <taxon>Sphingomonas</taxon>
    </lineage>
</organism>
<gene>
    <name evidence="1" type="ORF">FSB78_00710</name>
</gene>
<keyword evidence="2" id="KW-1185">Reference proteome</keyword>
<dbReference type="OrthoDB" id="7505350at2"/>
<dbReference type="EMBL" id="VOQR01000001">
    <property type="protein sequence ID" value="TXC69646.1"/>
    <property type="molecule type" value="Genomic_DNA"/>
</dbReference>
<dbReference type="AlphaFoldDB" id="A0A5C6UC09"/>
<dbReference type="Gene3D" id="1.10.287.1700">
    <property type="match status" value="1"/>
</dbReference>
<proteinExistence type="predicted"/>
<reference evidence="1 2" key="1">
    <citation type="journal article" date="2013" name="Antonie Van Leeuwenhoek">
        <title>Sphingomonas ginsenosidivorax sp. nov., with the ability to transform ginsenosides.</title>
        <authorList>
            <person name="Jin X.F."/>
            <person name="Kim J.K."/>
            <person name="Liu Q.M."/>
            <person name="Kang M.S."/>
            <person name="He D."/>
            <person name="Jin F.X."/>
            <person name="Kim S.C."/>
            <person name="Im W.T."/>
        </authorList>
    </citation>
    <scope>NUCLEOTIDE SEQUENCE [LARGE SCALE GENOMIC DNA]</scope>
    <source>
        <strain evidence="1 2">KHI67</strain>
    </source>
</reference>
<evidence type="ECO:0000313" key="2">
    <source>
        <dbReference type="Proteomes" id="UP000321250"/>
    </source>
</evidence>
<dbReference type="RefSeq" id="WP_147079097.1">
    <property type="nucleotide sequence ID" value="NZ_VOQR01000001.1"/>
</dbReference>
<sequence>MITPYDAALRLRQREMDAVRLSISVEVNQIVLLDRHRDTIDRTVRQELSLAGSDPMLSAHAFAGRMRAQREALGRDRQASDGRLAVLRAQAADAYGAVRAIEGAALRHREDAARLAAVAEQSQMDDFAAAGFARARHAARRARATDERLA</sequence>